<dbReference type="AlphaFoldDB" id="A0ABC9C4C5"/>
<dbReference type="Proteomes" id="UP001497457">
    <property type="component" value="Chromosome 28b"/>
</dbReference>
<organism evidence="2 3">
    <name type="scientific">Urochloa decumbens</name>
    <dbReference type="NCBI Taxonomy" id="240449"/>
    <lineage>
        <taxon>Eukaryota</taxon>
        <taxon>Viridiplantae</taxon>
        <taxon>Streptophyta</taxon>
        <taxon>Embryophyta</taxon>
        <taxon>Tracheophyta</taxon>
        <taxon>Spermatophyta</taxon>
        <taxon>Magnoliopsida</taxon>
        <taxon>Liliopsida</taxon>
        <taxon>Poales</taxon>
        <taxon>Poaceae</taxon>
        <taxon>PACMAD clade</taxon>
        <taxon>Panicoideae</taxon>
        <taxon>Panicodae</taxon>
        <taxon>Paniceae</taxon>
        <taxon>Melinidinae</taxon>
        <taxon>Urochloa</taxon>
    </lineage>
</organism>
<keyword evidence="1" id="KW-0472">Membrane</keyword>
<name>A0ABC9C4C5_9POAL</name>
<keyword evidence="1" id="KW-1133">Transmembrane helix</keyword>
<gene>
    <name evidence="2" type="ORF">URODEC1_LOCUS70875</name>
</gene>
<keyword evidence="3" id="KW-1185">Reference proteome</keyword>
<dbReference type="EMBL" id="OZ075138">
    <property type="protein sequence ID" value="CAL5012466.1"/>
    <property type="molecule type" value="Genomic_DNA"/>
</dbReference>
<accession>A0ABC9C4C5</accession>
<keyword evidence="1" id="KW-0812">Transmembrane</keyword>
<feature type="transmembrane region" description="Helical" evidence="1">
    <location>
        <begin position="118"/>
        <end position="147"/>
    </location>
</feature>
<evidence type="ECO:0000313" key="3">
    <source>
        <dbReference type="Proteomes" id="UP001497457"/>
    </source>
</evidence>
<feature type="transmembrane region" description="Helical" evidence="1">
    <location>
        <begin position="86"/>
        <end position="106"/>
    </location>
</feature>
<evidence type="ECO:0000313" key="2">
    <source>
        <dbReference type="EMBL" id="CAL5012466.1"/>
    </source>
</evidence>
<proteinExistence type="predicted"/>
<evidence type="ECO:0000256" key="1">
    <source>
        <dbReference type="SAM" id="Phobius"/>
    </source>
</evidence>
<protein>
    <submittedName>
        <fullName evidence="2">Uncharacterized protein</fullName>
    </submittedName>
</protein>
<sequence>MAAAAPGIPLPPASLARTAAAAAVIFLWLASMRLAFAAAAATEIGRVTYGDGSLVVAAASKVPALETESTAEVIAEAMREMLHSTLIRGVLIAAVFIQLTFLVDLVGSRVKGSHWGRICSVVRIIGVLGADAMYCFVVVPTIARLWWKKQPLM</sequence>
<reference evidence="2" key="1">
    <citation type="submission" date="2024-10" db="EMBL/GenBank/DDBJ databases">
        <authorList>
            <person name="Ryan C."/>
        </authorList>
    </citation>
    <scope>NUCLEOTIDE SEQUENCE [LARGE SCALE GENOMIC DNA]</scope>
</reference>